<dbReference type="SUPFAM" id="SSF54427">
    <property type="entry name" value="NTF2-like"/>
    <property type="match status" value="1"/>
</dbReference>
<evidence type="ECO:0000259" key="1">
    <source>
        <dbReference type="Pfam" id="PF13577"/>
    </source>
</evidence>
<reference evidence="2" key="1">
    <citation type="submission" date="2018-05" db="EMBL/GenBank/DDBJ databases">
        <authorList>
            <person name="Lanie J.A."/>
            <person name="Ng W.-L."/>
            <person name="Kazmierczak K.M."/>
            <person name="Andrzejewski T.M."/>
            <person name="Davidsen T.M."/>
            <person name="Wayne K.J."/>
            <person name="Tettelin H."/>
            <person name="Glass J.I."/>
            <person name="Rusch D."/>
            <person name="Podicherti R."/>
            <person name="Tsui H.-C.T."/>
            <person name="Winkler M.E."/>
        </authorList>
    </citation>
    <scope>NUCLEOTIDE SEQUENCE</scope>
</reference>
<dbReference type="Pfam" id="PF13577">
    <property type="entry name" value="SnoaL_4"/>
    <property type="match status" value="1"/>
</dbReference>
<dbReference type="InterPro" id="IPR032710">
    <property type="entry name" value="NTF2-like_dom_sf"/>
</dbReference>
<feature type="domain" description="SnoaL-like" evidence="1">
    <location>
        <begin position="44"/>
        <end position="171"/>
    </location>
</feature>
<organism evidence="2">
    <name type="scientific">marine metagenome</name>
    <dbReference type="NCBI Taxonomy" id="408172"/>
    <lineage>
        <taxon>unclassified sequences</taxon>
        <taxon>metagenomes</taxon>
        <taxon>ecological metagenomes</taxon>
    </lineage>
</organism>
<gene>
    <name evidence="2" type="ORF">METZ01_LOCUS64348</name>
</gene>
<dbReference type="AlphaFoldDB" id="A0A381T6Y4"/>
<sequence length="181" mass="20666">MRFIGSKRLLLKNIEYSISIKKILLILLLPIFLLGGTMADELTTADRLDIIDVMSSYARGIDTKDFDFYGTIFSDDVEVNIIYDPNFRSGDQVTLKGKADWIAYVKEAVSKYQSSQHMMGNPLIVYDEGVAKVRTDIQATHYYKEGDQEKSTLWGHYNTHMKKQDGKWKVIKHTLTSIGSD</sequence>
<evidence type="ECO:0000313" key="2">
    <source>
        <dbReference type="EMBL" id="SVA11494.1"/>
    </source>
</evidence>
<dbReference type="Gene3D" id="3.10.450.50">
    <property type="match status" value="1"/>
</dbReference>
<protein>
    <recommendedName>
        <fullName evidence="1">SnoaL-like domain-containing protein</fullName>
    </recommendedName>
</protein>
<dbReference type="InterPro" id="IPR037401">
    <property type="entry name" value="SnoaL-like"/>
</dbReference>
<accession>A0A381T6Y4</accession>
<proteinExistence type="predicted"/>
<dbReference type="EMBL" id="UINC01004063">
    <property type="protein sequence ID" value="SVA11494.1"/>
    <property type="molecule type" value="Genomic_DNA"/>
</dbReference>
<name>A0A381T6Y4_9ZZZZ</name>